<accession>A0ABX4H3M3</accession>
<evidence type="ECO:0000313" key="2">
    <source>
        <dbReference type="Proteomes" id="UP000216852"/>
    </source>
</evidence>
<organism evidence="1 2">
    <name type="scientific">Terribacillus saccharophilus</name>
    <dbReference type="NCBI Taxonomy" id="361277"/>
    <lineage>
        <taxon>Bacteria</taxon>
        <taxon>Bacillati</taxon>
        <taxon>Bacillota</taxon>
        <taxon>Bacilli</taxon>
        <taxon>Bacillales</taxon>
        <taxon>Bacillaceae</taxon>
        <taxon>Terribacillus</taxon>
    </lineage>
</organism>
<dbReference type="Proteomes" id="UP000216852">
    <property type="component" value="Unassembled WGS sequence"/>
</dbReference>
<dbReference type="EMBL" id="NPBJ01000002">
    <property type="protein sequence ID" value="PAE01725.1"/>
    <property type="molecule type" value="Genomic_DNA"/>
</dbReference>
<gene>
    <name evidence="1" type="ORF">CHH48_00475</name>
</gene>
<keyword evidence="2" id="KW-1185">Reference proteome</keyword>
<evidence type="ECO:0000313" key="1">
    <source>
        <dbReference type="EMBL" id="PAE01725.1"/>
    </source>
</evidence>
<proteinExistence type="predicted"/>
<name>A0ABX4H3M3_9BACI</name>
<protein>
    <submittedName>
        <fullName evidence="1">Uncharacterized protein</fullName>
    </submittedName>
</protein>
<sequence length="101" mass="11427">MLNRLNNAAVFLLFKTKEDERMEIPHSTSLSNSSYARENISYPQTRNGFTTARDGSLIPEYEASGFMKPQNGAELYSVIDGKETLVGVYGDRLERFTKVQN</sequence>
<reference evidence="1 2" key="1">
    <citation type="submission" date="2017-07" db="EMBL/GenBank/DDBJ databases">
        <title>Isolation and whole genome analysis of endospore-forming bacteria from heroin.</title>
        <authorList>
            <person name="Kalinowski J."/>
            <person name="Ahrens B."/>
            <person name="Al-Dilaimi A."/>
            <person name="Winkler A."/>
            <person name="Wibberg D."/>
            <person name="Schleenbecker U."/>
            <person name="Ruckert C."/>
            <person name="Wolfel R."/>
            <person name="Grass G."/>
        </authorList>
    </citation>
    <scope>NUCLEOTIDE SEQUENCE [LARGE SCALE GENOMIC DNA]</scope>
    <source>
        <strain evidence="1 2">7517-1</strain>
    </source>
</reference>
<comment type="caution">
    <text evidence="1">The sequence shown here is derived from an EMBL/GenBank/DDBJ whole genome shotgun (WGS) entry which is preliminary data.</text>
</comment>